<accession>A0A2W4QNP4</accession>
<evidence type="ECO:0000313" key="2">
    <source>
        <dbReference type="Proteomes" id="UP000249396"/>
    </source>
</evidence>
<proteinExistence type="predicted"/>
<name>A0A2W4QNP4_9GAMM</name>
<comment type="caution">
    <text evidence="1">The sequence shown here is derived from an EMBL/GenBank/DDBJ whole genome shotgun (WGS) entry which is preliminary data.</text>
</comment>
<protein>
    <recommendedName>
        <fullName evidence="3">Phage tail protein</fullName>
    </recommendedName>
</protein>
<dbReference type="SUPFAM" id="SSF69279">
    <property type="entry name" value="Phage tail proteins"/>
    <property type="match status" value="1"/>
</dbReference>
<reference evidence="1 2" key="1">
    <citation type="journal article" date="2018" name="Aquat. Microb. Ecol.">
        <title>Gammaproteobacterial methanotrophs dominate.</title>
        <authorList>
            <person name="Rissanen A.J."/>
            <person name="Saarenheimo J."/>
            <person name="Tiirola M."/>
            <person name="Peura S."/>
            <person name="Aalto S.L."/>
            <person name="Karvinen A."/>
            <person name="Nykanen H."/>
        </authorList>
    </citation>
    <scope>NUCLEOTIDE SEQUENCE [LARGE SCALE GENOMIC DNA]</scope>
    <source>
        <strain evidence="1">AMbin10</strain>
    </source>
</reference>
<dbReference type="AlphaFoldDB" id="A0A2W4QNP4"/>
<gene>
    <name evidence="1" type="ORF">DM484_24080</name>
</gene>
<dbReference type="EMBL" id="QJPH01000475">
    <property type="protein sequence ID" value="PZN72756.1"/>
    <property type="molecule type" value="Genomic_DNA"/>
</dbReference>
<dbReference type="Proteomes" id="UP000249396">
    <property type="component" value="Unassembled WGS sequence"/>
</dbReference>
<organism evidence="1 2">
    <name type="scientific">Candidatus Methylumidiphilus alinenensis</name>
    <dbReference type="NCBI Taxonomy" id="2202197"/>
    <lineage>
        <taxon>Bacteria</taxon>
        <taxon>Pseudomonadati</taxon>
        <taxon>Pseudomonadota</taxon>
        <taxon>Gammaproteobacteria</taxon>
        <taxon>Methylococcales</taxon>
        <taxon>Candidatus Methylumidiphilus</taxon>
    </lineage>
</organism>
<evidence type="ECO:0000313" key="1">
    <source>
        <dbReference type="EMBL" id="PZN72756.1"/>
    </source>
</evidence>
<sequence>MTGSLAYCIRIGALTVSNKATGNEHLLLNLDVRLGMDGVGGVCELLLGDPENVPPQIGDTLSVELNAGEGAKTVFTGIVDSVRMDITGQRVTAYDSLRKLASLETESSYENVDVDFVVKDQLQQAGVSIGRMAKGIKLVSYAIIKNPGALRQVLELADWCGADLYTDGAGKAHFTTPAEQGAEHLLEFGQNVLRLELQATPPIHDSVEVFGEGAAASQGADKFHWLAKDMAGVSGKAAIDAQGMVTAGRIGKCPRLLKLGAVRSGEAAQQVAEAQMRALAARWLRGRVEVYGMPKIFPGDHVKINSVPARHSVAKLLQGQHTLRVRQVRHFLSRNRGFLTCLEF</sequence>
<evidence type="ECO:0008006" key="3">
    <source>
        <dbReference type="Google" id="ProtNLM"/>
    </source>
</evidence>